<evidence type="ECO:0000256" key="1">
    <source>
        <dbReference type="ARBA" id="ARBA00023284"/>
    </source>
</evidence>
<dbReference type="Pfam" id="PF00578">
    <property type="entry name" value="AhpC-TSA"/>
    <property type="match status" value="1"/>
</dbReference>
<keyword evidence="4" id="KW-1185">Reference proteome</keyword>
<name>A0AA37WDD2_9BACT</name>
<reference evidence="3" key="1">
    <citation type="journal article" date="2014" name="Int. J. Syst. Evol. Microbiol.">
        <title>Complete genome sequence of Corynebacterium casei LMG S-19264T (=DSM 44701T), isolated from a smear-ripened cheese.</title>
        <authorList>
            <consortium name="US DOE Joint Genome Institute (JGI-PGF)"/>
            <person name="Walter F."/>
            <person name="Albersmeier A."/>
            <person name="Kalinowski J."/>
            <person name="Ruckert C."/>
        </authorList>
    </citation>
    <scope>NUCLEOTIDE SEQUENCE</scope>
    <source>
        <strain evidence="3">NBRC 108769</strain>
    </source>
</reference>
<sequence length="118" mass="13346">MAFTSVCTNELCSIRDEKSKYDDLNAEVLGISIDTVMVLDKFKTEQGYNFKLLSDFNKEVCRAYGSYYDEFVLGMKGVAKRSAFVIDKEGIVKYAEVLDNAGEQPNFDNVKKTLTELN</sequence>
<gene>
    <name evidence="3" type="ORF">GCM10007940_13830</name>
</gene>
<dbReference type="Proteomes" id="UP001156666">
    <property type="component" value="Unassembled WGS sequence"/>
</dbReference>
<evidence type="ECO:0000313" key="4">
    <source>
        <dbReference type="Proteomes" id="UP001156666"/>
    </source>
</evidence>
<evidence type="ECO:0000313" key="3">
    <source>
        <dbReference type="EMBL" id="GLR16768.1"/>
    </source>
</evidence>
<dbReference type="GO" id="GO:0016491">
    <property type="term" value="F:oxidoreductase activity"/>
    <property type="evidence" value="ECO:0007669"/>
    <property type="project" value="InterPro"/>
</dbReference>
<dbReference type="PANTHER" id="PTHR43110:SF1">
    <property type="entry name" value="THIOL PEROXIDASE"/>
    <property type="match status" value="1"/>
</dbReference>
<proteinExistence type="predicted"/>
<feature type="domain" description="Alkyl hydroperoxide reductase subunit C/ Thiol specific antioxidant" evidence="2">
    <location>
        <begin position="2"/>
        <end position="94"/>
    </location>
</feature>
<dbReference type="SUPFAM" id="SSF52833">
    <property type="entry name" value="Thioredoxin-like"/>
    <property type="match status" value="1"/>
</dbReference>
<dbReference type="InterPro" id="IPR050455">
    <property type="entry name" value="Tpx_Peroxidase_subfamily"/>
</dbReference>
<protein>
    <recommendedName>
        <fullName evidence="2">Alkyl hydroperoxide reductase subunit C/ Thiol specific antioxidant domain-containing protein</fullName>
    </recommendedName>
</protein>
<dbReference type="InterPro" id="IPR000866">
    <property type="entry name" value="AhpC/TSA"/>
</dbReference>
<reference evidence="3" key="2">
    <citation type="submission" date="2023-01" db="EMBL/GenBank/DDBJ databases">
        <title>Draft genome sequence of Portibacter lacus strain NBRC 108769.</title>
        <authorList>
            <person name="Sun Q."/>
            <person name="Mori K."/>
        </authorList>
    </citation>
    <scope>NUCLEOTIDE SEQUENCE</scope>
    <source>
        <strain evidence="3">NBRC 108769</strain>
    </source>
</reference>
<dbReference type="EMBL" id="BSOH01000007">
    <property type="protein sequence ID" value="GLR16768.1"/>
    <property type="molecule type" value="Genomic_DNA"/>
</dbReference>
<dbReference type="Gene3D" id="3.40.30.10">
    <property type="entry name" value="Glutaredoxin"/>
    <property type="match status" value="1"/>
</dbReference>
<evidence type="ECO:0000259" key="2">
    <source>
        <dbReference type="Pfam" id="PF00578"/>
    </source>
</evidence>
<dbReference type="GO" id="GO:0016209">
    <property type="term" value="F:antioxidant activity"/>
    <property type="evidence" value="ECO:0007669"/>
    <property type="project" value="InterPro"/>
</dbReference>
<organism evidence="3 4">
    <name type="scientific">Portibacter lacus</name>
    <dbReference type="NCBI Taxonomy" id="1099794"/>
    <lineage>
        <taxon>Bacteria</taxon>
        <taxon>Pseudomonadati</taxon>
        <taxon>Bacteroidota</taxon>
        <taxon>Saprospiria</taxon>
        <taxon>Saprospirales</taxon>
        <taxon>Haliscomenobacteraceae</taxon>
        <taxon>Portibacter</taxon>
    </lineage>
</organism>
<dbReference type="InterPro" id="IPR036249">
    <property type="entry name" value="Thioredoxin-like_sf"/>
</dbReference>
<dbReference type="PANTHER" id="PTHR43110">
    <property type="entry name" value="THIOL PEROXIDASE"/>
    <property type="match status" value="1"/>
</dbReference>
<accession>A0AA37WDD2</accession>
<comment type="caution">
    <text evidence="3">The sequence shown here is derived from an EMBL/GenBank/DDBJ whole genome shotgun (WGS) entry which is preliminary data.</text>
</comment>
<dbReference type="AlphaFoldDB" id="A0AA37WDD2"/>
<keyword evidence="1" id="KW-0676">Redox-active center</keyword>